<evidence type="ECO:0000256" key="2">
    <source>
        <dbReference type="ARBA" id="ARBA00004678"/>
    </source>
</evidence>
<dbReference type="InterPro" id="IPR059117">
    <property type="entry name" value="APS_kinase_dom"/>
</dbReference>
<dbReference type="NCBIfam" id="TIGR00455">
    <property type="entry name" value="apsK"/>
    <property type="match status" value="1"/>
</dbReference>
<evidence type="ECO:0000259" key="8">
    <source>
        <dbReference type="Pfam" id="PF01583"/>
    </source>
</evidence>
<dbReference type="NCBIfam" id="TIGR00339">
    <property type="entry name" value="sopT"/>
    <property type="match status" value="1"/>
</dbReference>
<evidence type="ECO:0000256" key="5">
    <source>
        <dbReference type="ARBA" id="ARBA00022741"/>
    </source>
</evidence>
<dbReference type="InterPro" id="IPR002891">
    <property type="entry name" value="APS"/>
</dbReference>
<sequence length="557" mass="63935">MQNLSRISKSSFFNKVLSLPRINLNSRQLCDLELLMDGAFYPLDSFMNEADYYAVLTKMKLAGGSIWPIPVVLDLGSINNFRTGDEILLCDEYGKPLAVMEISSVFTPDKNLEAKKIYKTVSKNHPGVNYLFYQTGKYYLGGKIIALDRVDHYDFTEYRLTPEELKDWFSKNSWKNVIGFQTRNPLHKAHYYLIKNAAVQYKSKVLIHPVVGLTKEGDIDYLTRVRCYIKMYKNHLSRISKLALIPLAMRMAGPREALWHAIIRKNYGCTHFIVGRDHAGPSKINGESFYGSYEAQNLVKQYEKEIGIKMVPFEELVYVEEDRKFIPIGQVSQNKTVRRISGSEIRRKIANNEEIPDWFSYREIIEEIRKGLEKDKRDGLTIFFTGLPCAGKSTIARILYYKLLELQDKKVVLLDGDVIRQNLSKGLGFSKEDRNENIKRLGFVANMITKMGGIAICSAVAPYQEARQVNRTLINKSGKYIQVYVSTPVSVCRKRDIKGLYRKAKLGLLKGLTGVDDPYEFPENSEIVIDTVKSNPLENSQIIIKYLKKNRYISVRK</sequence>
<comment type="pathway">
    <text evidence="2">Sulfur metabolism.</text>
</comment>
<comment type="catalytic activity">
    <reaction evidence="1">
        <text>adenosine 5'-phosphosulfate + ATP = 3'-phosphoadenylyl sulfate + ADP + H(+)</text>
        <dbReference type="Rhea" id="RHEA:24152"/>
        <dbReference type="ChEBI" id="CHEBI:15378"/>
        <dbReference type="ChEBI" id="CHEBI:30616"/>
        <dbReference type="ChEBI" id="CHEBI:58243"/>
        <dbReference type="ChEBI" id="CHEBI:58339"/>
        <dbReference type="ChEBI" id="CHEBI:456216"/>
        <dbReference type="EC" id="2.7.1.25"/>
    </reaction>
</comment>
<dbReference type="InterPro" id="IPR024951">
    <property type="entry name" value="Sulfurylase_cat_dom"/>
</dbReference>
<dbReference type="AlphaFoldDB" id="A0A1F6BDX1"/>
<evidence type="ECO:0000256" key="7">
    <source>
        <dbReference type="ARBA" id="ARBA00049370"/>
    </source>
</evidence>
<organism evidence="11 12">
    <name type="scientific">Candidatus Gottesmanbacteria bacterium RIFCSPLOWO2_01_FULL_42_22</name>
    <dbReference type="NCBI Taxonomy" id="1798391"/>
    <lineage>
        <taxon>Bacteria</taxon>
        <taxon>Candidatus Gottesmaniibacteriota</taxon>
    </lineage>
</organism>
<evidence type="ECO:0000313" key="11">
    <source>
        <dbReference type="EMBL" id="OGG34707.1"/>
    </source>
</evidence>
<keyword evidence="3" id="KW-0808">Transferase</keyword>
<proteinExistence type="predicted"/>
<dbReference type="Pfam" id="PF14306">
    <property type="entry name" value="PUA_2"/>
    <property type="match status" value="1"/>
</dbReference>
<dbReference type="SUPFAM" id="SSF52540">
    <property type="entry name" value="P-loop containing nucleoside triphosphate hydrolases"/>
    <property type="match status" value="1"/>
</dbReference>
<dbReference type="GO" id="GO:0005524">
    <property type="term" value="F:ATP binding"/>
    <property type="evidence" value="ECO:0007669"/>
    <property type="project" value="UniProtKB-KW"/>
</dbReference>
<keyword evidence="6" id="KW-0067">ATP-binding</keyword>
<dbReference type="GO" id="GO:0019379">
    <property type="term" value="P:sulfate assimilation, phosphoadenylyl sulfate reduction by phosphoadenylyl-sulfate reductase (thioredoxin)"/>
    <property type="evidence" value="ECO:0007669"/>
    <property type="project" value="TreeGrafter"/>
</dbReference>
<reference evidence="11 12" key="1">
    <citation type="journal article" date="2016" name="Nat. Commun.">
        <title>Thousands of microbial genomes shed light on interconnected biogeochemical processes in an aquifer system.</title>
        <authorList>
            <person name="Anantharaman K."/>
            <person name="Brown C.T."/>
            <person name="Hug L.A."/>
            <person name="Sharon I."/>
            <person name="Castelle C.J."/>
            <person name="Probst A.J."/>
            <person name="Thomas B.C."/>
            <person name="Singh A."/>
            <person name="Wilkins M.J."/>
            <person name="Karaoz U."/>
            <person name="Brodie E.L."/>
            <person name="Williams K.H."/>
            <person name="Hubbard S.S."/>
            <person name="Banfield J.F."/>
        </authorList>
    </citation>
    <scope>NUCLEOTIDE SEQUENCE [LARGE SCALE GENOMIC DNA]</scope>
</reference>
<evidence type="ECO:0000256" key="4">
    <source>
        <dbReference type="ARBA" id="ARBA00022695"/>
    </source>
</evidence>
<dbReference type="Gene3D" id="3.10.400.10">
    <property type="entry name" value="Sulfate adenylyltransferase"/>
    <property type="match status" value="1"/>
</dbReference>
<evidence type="ECO:0000256" key="6">
    <source>
        <dbReference type="ARBA" id="ARBA00022840"/>
    </source>
</evidence>
<comment type="catalytic activity">
    <reaction evidence="7">
        <text>sulfate + ATP + H(+) = adenosine 5'-phosphosulfate + diphosphate</text>
        <dbReference type="Rhea" id="RHEA:18133"/>
        <dbReference type="ChEBI" id="CHEBI:15378"/>
        <dbReference type="ChEBI" id="CHEBI:16189"/>
        <dbReference type="ChEBI" id="CHEBI:30616"/>
        <dbReference type="ChEBI" id="CHEBI:33019"/>
        <dbReference type="ChEBI" id="CHEBI:58243"/>
        <dbReference type="EC" id="2.7.7.4"/>
    </reaction>
</comment>
<dbReference type="InterPro" id="IPR025980">
    <property type="entry name" value="ATP-Sase_PUA-like_dom"/>
</dbReference>
<dbReference type="SUPFAM" id="SSF52374">
    <property type="entry name" value="Nucleotidylyl transferase"/>
    <property type="match status" value="1"/>
</dbReference>
<keyword evidence="4" id="KW-0548">Nucleotidyltransferase</keyword>
<dbReference type="NCBIfam" id="NF004040">
    <property type="entry name" value="PRK05537.1"/>
    <property type="match status" value="1"/>
</dbReference>
<dbReference type="SUPFAM" id="SSF88697">
    <property type="entry name" value="PUA domain-like"/>
    <property type="match status" value="1"/>
</dbReference>
<dbReference type="InterPro" id="IPR050512">
    <property type="entry name" value="Sulf_AdTrans/APS_kinase"/>
</dbReference>
<evidence type="ECO:0000259" key="10">
    <source>
        <dbReference type="Pfam" id="PF14306"/>
    </source>
</evidence>
<evidence type="ECO:0000256" key="3">
    <source>
        <dbReference type="ARBA" id="ARBA00022679"/>
    </source>
</evidence>
<evidence type="ECO:0000256" key="1">
    <source>
        <dbReference type="ARBA" id="ARBA00001823"/>
    </source>
</evidence>
<dbReference type="Pfam" id="PF01583">
    <property type="entry name" value="APS_kinase"/>
    <property type="match status" value="1"/>
</dbReference>
<keyword evidence="5" id="KW-0547">Nucleotide-binding</keyword>
<dbReference type="GO" id="GO:0004781">
    <property type="term" value="F:sulfate adenylyltransferase (ATP) activity"/>
    <property type="evidence" value="ECO:0007669"/>
    <property type="project" value="UniProtKB-EC"/>
</dbReference>
<dbReference type="Gene3D" id="3.40.50.300">
    <property type="entry name" value="P-loop containing nucleotide triphosphate hydrolases"/>
    <property type="match status" value="1"/>
</dbReference>
<dbReference type="NCBIfam" id="NF003013">
    <property type="entry name" value="PRK03846.1"/>
    <property type="match status" value="1"/>
</dbReference>
<dbReference type="PANTHER" id="PTHR42700:SF1">
    <property type="entry name" value="SULFATE ADENYLYLTRANSFERASE"/>
    <property type="match status" value="1"/>
</dbReference>
<dbReference type="PANTHER" id="PTHR42700">
    <property type="entry name" value="SULFATE ADENYLYLTRANSFERASE"/>
    <property type="match status" value="1"/>
</dbReference>
<protein>
    <submittedName>
        <fullName evidence="11">Uncharacterized protein</fullName>
    </submittedName>
</protein>
<dbReference type="Gene3D" id="3.40.50.620">
    <property type="entry name" value="HUPs"/>
    <property type="match status" value="1"/>
</dbReference>
<name>A0A1F6BDX1_9BACT</name>
<comment type="caution">
    <text evidence="11">The sequence shown here is derived from an EMBL/GenBank/DDBJ whole genome shotgun (WGS) entry which is preliminary data.</text>
</comment>
<feature type="domain" description="ATP-sulfurylase PUA-like" evidence="10">
    <location>
        <begin position="10"/>
        <end position="148"/>
    </location>
</feature>
<dbReference type="InterPro" id="IPR027417">
    <property type="entry name" value="P-loop_NTPase"/>
</dbReference>
<dbReference type="InterPro" id="IPR002650">
    <property type="entry name" value="Sulphate_adenylyltransferase"/>
</dbReference>
<dbReference type="GO" id="GO:0010134">
    <property type="term" value="P:sulfate assimilation via adenylyl sulfate reduction"/>
    <property type="evidence" value="ECO:0007669"/>
    <property type="project" value="TreeGrafter"/>
</dbReference>
<evidence type="ECO:0000259" key="9">
    <source>
        <dbReference type="Pfam" id="PF01747"/>
    </source>
</evidence>
<dbReference type="STRING" id="1798391.A2968_02850"/>
<evidence type="ECO:0000313" key="12">
    <source>
        <dbReference type="Proteomes" id="UP000176228"/>
    </source>
</evidence>
<feature type="domain" description="Sulphate adenylyltransferase catalytic" evidence="9">
    <location>
        <begin position="157"/>
        <end position="370"/>
    </location>
</feature>
<accession>A0A1F6BDX1</accession>
<dbReference type="CDD" id="cd02027">
    <property type="entry name" value="APSK"/>
    <property type="match status" value="1"/>
</dbReference>
<dbReference type="CDD" id="cd00517">
    <property type="entry name" value="ATPS"/>
    <property type="match status" value="1"/>
</dbReference>
<dbReference type="Proteomes" id="UP000176228">
    <property type="component" value="Unassembled WGS sequence"/>
</dbReference>
<feature type="domain" description="APS kinase" evidence="8">
    <location>
        <begin position="379"/>
        <end position="530"/>
    </location>
</feature>
<dbReference type="EMBL" id="MFJU01000030">
    <property type="protein sequence ID" value="OGG34707.1"/>
    <property type="molecule type" value="Genomic_DNA"/>
</dbReference>
<dbReference type="Pfam" id="PF01747">
    <property type="entry name" value="ATP-sulfurylase"/>
    <property type="match status" value="1"/>
</dbReference>
<gene>
    <name evidence="11" type="ORF">A2968_02850</name>
</gene>
<dbReference type="GO" id="GO:0005737">
    <property type="term" value="C:cytoplasm"/>
    <property type="evidence" value="ECO:0007669"/>
    <property type="project" value="TreeGrafter"/>
</dbReference>
<dbReference type="GO" id="GO:0004020">
    <property type="term" value="F:adenylylsulfate kinase activity"/>
    <property type="evidence" value="ECO:0007669"/>
    <property type="project" value="InterPro"/>
</dbReference>
<dbReference type="InterPro" id="IPR014729">
    <property type="entry name" value="Rossmann-like_a/b/a_fold"/>
</dbReference>
<dbReference type="InterPro" id="IPR015947">
    <property type="entry name" value="PUA-like_sf"/>
</dbReference>